<dbReference type="PANTHER" id="PTHR34387">
    <property type="entry name" value="SLR1258 PROTEIN"/>
    <property type="match status" value="1"/>
</dbReference>
<evidence type="ECO:0000313" key="2">
    <source>
        <dbReference type="Proteomes" id="UP000234662"/>
    </source>
</evidence>
<dbReference type="EMBL" id="PKJC01000009">
    <property type="protein sequence ID" value="PKZ64953.1"/>
    <property type="molecule type" value="Genomic_DNA"/>
</dbReference>
<evidence type="ECO:0008006" key="3">
    <source>
        <dbReference type="Google" id="ProtNLM"/>
    </source>
</evidence>
<name>A0A2I1R770_9ACTN</name>
<dbReference type="GO" id="GO:0006974">
    <property type="term" value="P:DNA damage response"/>
    <property type="evidence" value="ECO:0007669"/>
    <property type="project" value="TreeGrafter"/>
</dbReference>
<dbReference type="Gene3D" id="3.30.110.170">
    <property type="entry name" value="Protein of unknown function (DUF541), domain 1"/>
    <property type="match status" value="1"/>
</dbReference>
<organism evidence="1 2">
    <name type="scientific">Gordonia terrae</name>
    <dbReference type="NCBI Taxonomy" id="2055"/>
    <lineage>
        <taxon>Bacteria</taxon>
        <taxon>Bacillati</taxon>
        <taxon>Actinomycetota</taxon>
        <taxon>Actinomycetes</taxon>
        <taxon>Mycobacteriales</taxon>
        <taxon>Gordoniaceae</taxon>
        <taxon>Gordonia</taxon>
    </lineage>
</organism>
<protein>
    <recommendedName>
        <fullName evidence="3">26 kDa periplasmic immunogenic protein</fullName>
    </recommendedName>
</protein>
<sequence>MNGSSRVTARRPAFRAISVLAALATVLLVVSGCGRDTGDQPRSVTVVGTGQVTGTPDTLRADIGVEATAPDVTTALNETSAKVTAVTDAVVAAGVERKDVATQQVSVNPQYTNPSPGATSEVGGYLATNTIRVTIRDIAKASAVLSAAATAGGDNTRISNVSFAIDDDSDLLDQAREAAFTDARGRAEQYANLAGDSLGKVLTITESTSGQEKSAAPGTFERDVAAAPVPVEPGQQELTFTVNVTFALD</sequence>
<dbReference type="STRING" id="2055.BCM27_18680"/>
<dbReference type="Gene3D" id="3.30.70.2970">
    <property type="entry name" value="Protein of unknown function (DUF541), domain 2"/>
    <property type="match status" value="1"/>
</dbReference>
<dbReference type="Proteomes" id="UP000234662">
    <property type="component" value="Unassembled WGS sequence"/>
</dbReference>
<dbReference type="InterPro" id="IPR052022">
    <property type="entry name" value="26kDa_periplasmic_antigen"/>
</dbReference>
<dbReference type="PROSITE" id="PS51257">
    <property type="entry name" value="PROKAR_LIPOPROTEIN"/>
    <property type="match status" value="1"/>
</dbReference>
<evidence type="ECO:0000313" key="1">
    <source>
        <dbReference type="EMBL" id="PKZ64953.1"/>
    </source>
</evidence>
<dbReference type="AlphaFoldDB" id="A0A2I1R770"/>
<accession>A0A2I1R770</accession>
<dbReference type="PANTHER" id="PTHR34387:SF1">
    <property type="entry name" value="PERIPLASMIC IMMUNOGENIC PROTEIN"/>
    <property type="match status" value="1"/>
</dbReference>
<dbReference type="Pfam" id="PF04402">
    <property type="entry name" value="SIMPL"/>
    <property type="match status" value="1"/>
</dbReference>
<dbReference type="InterPro" id="IPR007497">
    <property type="entry name" value="SIMPL/DUF541"/>
</dbReference>
<comment type="caution">
    <text evidence="1">The sequence shown here is derived from an EMBL/GenBank/DDBJ whole genome shotgun (WGS) entry which is preliminary data.</text>
</comment>
<dbReference type="RefSeq" id="WP_101820542.1">
    <property type="nucleotide sequence ID" value="NZ_PKJC01000009.1"/>
</dbReference>
<reference evidence="1 2" key="1">
    <citation type="submission" date="2017-12" db="EMBL/GenBank/DDBJ databases">
        <title>Phylogenetic diversity of female urinary microbiome.</title>
        <authorList>
            <person name="Thomas-White K."/>
            <person name="Wolfe A.J."/>
        </authorList>
    </citation>
    <scope>NUCLEOTIDE SEQUENCE [LARGE SCALE GENOMIC DNA]</scope>
    <source>
        <strain evidence="1 2">UMB0777</strain>
    </source>
</reference>
<proteinExistence type="predicted"/>
<gene>
    <name evidence="1" type="ORF">CYJ73_13290</name>
</gene>